<name>A0ABV3DMR5_9ACTN</name>
<reference evidence="1 2" key="1">
    <citation type="submission" date="2024-06" db="EMBL/GenBank/DDBJ databases">
        <title>The Natural Products Discovery Center: Release of the First 8490 Sequenced Strains for Exploring Actinobacteria Biosynthetic Diversity.</title>
        <authorList>
            <person name="Kalkreuter E."/>
            <person name="Kautsar S.A."/>
            <person name="Yang D."/>
            <person name="Bader C.D."/>
            <person name="Teijaro C.N."/>
            <person name="Fluegel L."/>
            <person name="Davis C.M."/>
            <person name="Simpson J.R."/>
            <person name="Lauterbach L."/>
            <person name="Steele A.D."/>
            <person name="Gui C."/>
            <person name="Meng S."/>
            <person name="Li G."/>
            <person name="Viehrig K."/>
            <person name="Ye F."/>
            <person name="Su P."/>
            <person name="Kiefer A.F."/>
            <person name="Nichols A."/>
            <person name="Cepeda A.J."/>
            <person name="Yan W."/>
            <person name="Fan B."/>
            <person name="Jiang Y."/>
            <person name="Adhikari A."/>
            <person name="Zheng C.-J."/>
            <person name="Schuster L."/>
            <person name="Cowan T.M."/>
            <person name="Smanski M.J."/>
            <person name="Chevrette M.G."/>
            <person name="De Carvalho L.P.S."/>
            <person name="Shen B."/>
        </authorList>
    </citation>
    <scope>NUCLEOTIDE SEQUENCE [LARGE SCALE GENOMIC DNA]</scope>
    <source>
        <strain evidence="1 2">NPDC048946</strain>
    </source>
</reference>
<evidence type="ECO:0000313" key="1">
    <source>
        <dbReference type="EMBL" id="MEU8136479.1"/>
    </source>
</evidence>
<evidence type="ECO:0000313" key="2">
    <source>
        <dbReference type="Proteomes" id="UP001551482"/>
    </source>
</evidence>
<comment type="caution">
    <text evidence="1">The sequence shown here is derived from an EMBL/GenBank/DDBJ whole genome shotgun (WGS) entry which is preliminary data.</text>
</comment>
<dbReference type="EMBL" id="JBEZFP010000064">
    <property type="protein sequence ID" value="MEU8136479.1"/>
    <property type="molecule type" value="Genomic_DNA"/>
</dbReference>
<dbReference type="RefSeq" id="WP_358357030.1">
    <property type="nucleotide sequence ID" value="NZ_JBEZFP010000064.1"/>
</dbReference>
<sequence length="65" mass="7044">MPETASEHRVRAEALADEAHHLHQLLLDGELSGSERALVISHLHALATLGQLFLGLSQPPDADRT</sequence>
<keyword evidence="2" id="KW-1185">Reference proteome</keyword>
<accession>A0ABV3DMR5</accession>
<gene>
    <name evidence="1" type="ORF">AB0C36_23575</name>
</gene>
<organism evidence="1 2">
    <name type="scientific">Streptodolium elevatio</name>
    <dbReference type="NCBI Taxonomy" id="3157996"/>
    <lineage>
        <taxon>Bacteria</taxon>
        <taxon>Bacillati</taxon>
        <taxon>Actinomycetota</taxon>
        <taxon>Actinomycetes</taxon>
        <taxon>Kitasatosporales</taxon>
        <taxon>Streptomycetaceae</taxon>
        <taxon>Streptodolium</taxon>
    </lineage>
</organism>
<protein>
    <submittedName>
        <fullName evidence="1">Uncharacterized protein</fullName>
    </submittedName>
</protein>
<proteinExistence type="predicted"/>
<dbReference type="Proteomes" id="UP001551482">
    <property type="component" value="Unassembled WGS sequence"/>
</dbReference>